<gene>
    <name evidence="4" type="ORF">EA473_08110</name>
</gene>
<dbReference type="Proteomes" id="UP000282323">
    <property type="component" value="Unassembled WGS sequence"/>
</dbReference>
<dbReference type="AlphaFoldDB" id="A0A3N6LXC6"/>
<organism evidence="4 5">
    <name type="scientific">Natrarchaeobius chitinivorans</name>
    <dbReference type="NCBI Taxonomy" id="1679083"/>
    <lineage>
        <taxon>Archaea</taxon>
        <taxon>Methanobacteriati</taxon>
        <taxon>Methanobacteriota</taxon>
        <taxon>Stenosarchaea group</taxon>
        <taxon>Halobacteria</taxon>
        <taxon>Halobacteriales</taxon>
        <taxon>Natrialbaceae</taxon>
        <taxon>Natrarchaeobius</taxon>
    </lineage>
</organism>
<feature type="region of interest" description="Disordered" evidence="1">
    <location>
        <begin position="77"/>
        <end position="102"/>
    </location>
</feature>
<sequence>MSIKHTVQEWIGSEQILLLIFLTISTYMFIESYTFTGSYIFPRYSALVMMLFAIMMLGNHLLPESIRRITTSSGGLESYATESVDKSTEQVESPIEDDPVEEEQSVEPNMKNAWITIGLMSGYVVFSYLFGMMWMTPLFVVAYTYQFDQPIKVIVVATVIATMFAYLFTTTLVLPLDEGILWEGPRWF</sequence>
<accession>A0A3N6LXC6</accession>
<keyword evidence="5" id="KW-1185">Reference proteome</keyword>
<evidence type="ECO:0000313" key="4">
    <source>
        <dbReference type="EMBL" id="RQG95418.1"/>
    </source>
</evidence>
<feature type="transmembrane region" description="Helical" evidence="2">
    <location>
        <begin position="41"/>
        <end position="62"/>
    </location>
</feature>
<feature type="domain" description="DUF1468" evidence="3">
    <location>
        <begin position="18"/>
        <end position="176"/>
    </location>
</feature>
<feature type="transmembrane region" description="Helical" evidence="2">
    <location>
        <begin position="113"/>
        <end position="134"/>
    </location>
</feature>
<evidence type="ECO:0000313" key="5">
    <source>
        <dbReference type="Proteomes" id="UP000282323"/>
    </source>
</evidence>
<dbReference type="InterPro" id="IPR009936">
    <property type="entry name" value="DUF1468"/>
</dbReference>
<comment type="caution">
    <text evidence="4">The sequence shown here is derived from an EMBL/GenBank/DDBJ whole genome shotgun (WGS) entry which is preliminary data.</text>
</comment>
<dbReference type="RefSeq" id="WP_124195128.1">
    <property type="nucleotide sequence ID" value="NZ_REGA01000005.1"/>
</dbReference>
<keyword evidence="2" id="KW-0472">Membrane</keyword>
<dbReference type="OrthoDB" id="326396at2157"/>
<dbReference type="Pfam" id="PF07331">
    <property type="entry name" value="TctB"/>
    <property type="match status" value="1"/>
</dbReference>
<dbReference type="EMBL" id="REGA01000005">
    <property type="protein sequence ID" value="RQG95418.1"/>
    <property type="molecule type" value="Genomic_DNA"/>
</dbReference>
<evidence type="ECO:0000256" key="1">
    <source>
        <dbReference type="SAM" id="MobiDB-lite"/>
    </source>
</evidence>
<protein>
    <recommendedName>
        <fullName evidence="3">DUF1468 domain-containing protein</fullName>
    </recommendedName>
</protein>
<reference evidence="4 5" key="1">
    <citation type="submission" date="2018-10" db="EMBL/GenBank/DDBJ databases">
        <title>Natrarchaeobius chitinivorans gen. nov., sp. nov., and Natrarchaeobius haloalkaliphilus sp. nov., alkaliphilic, chitin-utilizing haloarchaea from hypersaline alkaline lakes.</title>
        <authorList>
            <person name="Sorokin D.Y."/>
            <person name="Elcheninov A.G."/>
            <person name="Kostrikina N.A."/>
            <person name="Bale N.J."/>
            <person name="Sinninghe Damste J.S."/>
            <person name="Khijniak T.V."/>
            <person name="Kublanov I.V."/>
            <person name="Toshchakov S.V."/>
        </authorList>
    </citation>
    <scope>NUCLEOTIDE SEQUENCE [LARGE SCALE GENOMIC DNA]</scope>
    <source>
        <strain evidence="4 5">AArcht4T</strain>
    </source>
</reference>
<proteinExistence type="predicted"/>
<keyword evidence="2" id="KW-1133">Transmembrane helix</keyword>
<feature type="transmembrane region" description="Helical" evidence="2">
    <location>
        <begin position="16"/>
        <end position="35"/>
    </location>
</feature>
<evidence type="ECO:0000256" key="2">
    <source>
        <dbReference type="SAM" id="Phobius"/>
    </source>
</evidence>
<evidence type="ECO:0000259" key="3">
    <source>
        <dbReference type="Pfam" id="PF07331"/>
    </source>
</evidence>
<name>A0A3N6LXC6_NATCH</name>
<keyword evidence="2" id="KW-0812">Transmembrane</keyword>
<feature type="transmembrane region" description="Helical" evidence="2">
    <location>
        <begin position="154"/>
        <end position="176"/>
    </location>
</feature>